<keyword evidence="2" id="KW-1185">Reference proteome</keyword>
<accession>A0ABV8PCV7</accession>
<gene>
    <name evidence="1" type="ORF">ACFOWA_17565</name>
</gene>
<comment type="caution">
    <text evidence="1">The sequence shown here is derived from an EMBL/GenBank/DDBJ whole genome shotgun (WGS) entry which is preliminary data.</text>
</comment>
<sequence length="45" mass="4982">MKLYAKGEILNSVNQNFQASFEICQKNAETGTGTVATLILPKMYD</sequence>
<name>A0ABV8PCV7_9SPHI</name>
<protein>
    <submittedName>
        <fullName evidence="1">Uncharacterized protein</fullName>
    </submittedName>
</protein>
<dbReference type="RefSeq" id="WP_378987628.1">
    <property type="nucleotide sequence ID" value="NZ_JBHSBW010000013.1"/>
</dbReference>
<dbReference type="EMBL" id="JBHSBW010000013">
    <property type="protein sequence ID" value="MFC4213008.1"/>
    <property type="molecule type" value="Genomic_DNA"/>
</dbReference>
<dbReference type="Proteomes" id="UP001595789">
    <property type="component" value="Unassembled WGS sequence"/>
</dbReference>
<evidence type="ECO:0000313" key="1">
    <source>
        <dbReference type="EMBL" id="MFC4213008.1"/>
    </source>
</evidence>
<reference evidence="2" key="1">
    <citation type="journal article" date="2019" name="Int. J. Syst. Evol. Microbiol.">
        <title>The Global Catalogue of Microorganisms (GCM) 10K type strain sequencing project: providing services to taxonomists for standard genome sequencing and annotation.</title>
        <authorList>
            <consortium name="The Broad Institute Genomics Platform"/>
            <consortium name="The Broad Institute Genome Sequencing Center for Infectious Disease"/>
            <person name="Wu L."/>
            <person name="Ma J."/>
        </authorList>
    </citation>
    <scope>NUCLEOTIDE SEQUENCE [LARGE SCALE GENOMIC DNA]</scope>
    <source>
        <strain evidence="2">CCM 8691</strain>
    </source>
</reference>
<evidence type="ECO:0000313" key="2">
    <source>
        <dbReference type="Proteomes" id="UP001595789"/>
    </source>
</evidence>
<organism evidence="1 2">
    <name type="scientific">Pedobacter lithocola</name>
    <dbReference type="NCBI Taxonomy" id="1908239"/>
    <lineage>
        <taxon>Bacteria</taxon>
        <taxon>Pseudomonadati</taxon>
        <taxon>Bacteroidota</taxon>
        <taxon>Sphingobacteriia</taxon>
        <taxon>Sphingobacteriales</taxon>
        <taxon>Sphingobacteriaceae</taxon>
        <taxon>Pedobacter</taxon>
    </lineage>
</organism>
<proteinExistence type="predicted"/>